<dbReference type="Pfam" id="PF08544">
    <property type="entry name" value="GHMP_kinases_C"/>
    <property type="match status" value="1"/>
</dbReference>
<dbReference type="SUPFAM" id="SSF54211">
    <property type="entry name" value="Ribosomal protein S5 domain 2-like"/>
    <property type="match status" value="1"/>
</dbReference>
<feature type="domain" description="GHMP kinase N-terminal" evidence="3">
    <location>
        <begin position="80"/>
        <end position="145"/>
    </location>
</feature>
<name>A0A517S9T6_9PLAN</name>
<dbReference type="InterPro" id="IPR013750">
    <property type="entry name" value="GHMP_kinase_C_dom"/>
</dbReference>
<reference evidence="5 6" key="1">
    <citation type="submission" date="2019-02" db="EMBL/GenBank/DDBJ databases">
        <title>Deep-cultivation of Planctomycetes and their phenomic and genomic characterization uncovers novel biology.</title>
        <authorList>
            <person name="Wiegand S."/>
            <person name="Jogler M."/>
            <person name="Boedeker C."/>
            <person name="Pinto D."/>
            <person name="Vollmers J."/>
            <person name="Rivas-Marin E."/>
            <person name="Kohn T."/>
            <person name="Peeters S.H."/>
            <person name="Heuer A."/>
            <person name="Rast P."/>
            <person name="Oberbeckmann S."/>
            <person name="Bunk B."/>
            <person name="Jeske O."/>
            <person name="Meyerdierks A."/>
            <person name="Storesund J.E."/>
            <person name="Kallscheuer N."/>
            <person name="Luecker S."/>
            <person name="Lage O.M."/>
            <person name="Pohl T."/>
            <person name="Merkel B.J."/>
            <person name="Hornburger P."/>
            <person name="Mueller R.-W."/>
            <person name="Bruemmer F."/>
            <person name="Labrenz M."/>
            <person name="Spormann A.M."/>
            <person name="Op den Camp H."/>
            <person name="Overmann J."/>
            <person name="Amann R."/>
            <person name="Jetten M.S.M."/>
            <person name="Mascher T."/>
            <person name="Medema M.H."/>
            <person name="Devos D.P."/>
            <person name="Kaster A.-K."/>
            <person name="Ovreas L."/>
            <person name="Rohde M."/>
            <person name="Galperin M.Y."/>
            <person name="Jogler C."/>
        </authorList>
    </citation>
    <scope>NUCLEOTIDE SEQUENCE [LARGE SCALE GENOMIC DNA]</scope>
    <source>
        <strain evidence="5 6">Pan44</strain>
    </source>
</reference>
<proteinExistence type="predicted"/>
<protein>
    <submittedName>
        <fullName evidence="5">Uncharacterized protein</fullName>
    </submittedName>
</protein>
<accession>A0A517S9T6</accession>
<dbReference type="InParanoid" id="A0A517S9T6"/>
<dbReference type="PANTHER" id="PTHR20861:SF6">
    <property type="entry name" value="BETA-RIBOFURANOSYLPHENOL 5'-PHOSPHATE SYNTHASE"/>
    <property type="match status" value="1"/>
</dbReference>
<organism evidence="5 6">
    <name type="scientific">Caulifigura coniformis</name>
    <dbReference type="NCBI Taxonomy" id="2527983"/>
    <lineage>
        <taxon>Bacteria</taxon>
        <taxon>Pseudomonadati</taxon>
        <taxon>Planctomycetota</taxon>
        <taxon>Planctomycetia</taxon>
        <taxon>Planctomycetales</taxon>
        <taxon>Planctomycetaceae</taxon>
        <taxon>Caulifigura</taxon>
    </lineage>
</organism>
<keyword evidence="1" id="KW-0808">Transferase</keyword>
<evidence type="ECO:0000313" key="5">
    <source>
        <dbReference type="EMBL" id="QDT52872.1"/>
    </source>
</evidence>
<dbReference type="GO" id="GO:0016301">
    <property type="term" value="F:kinase activity"/>
    <property type="evidence" value="ECO:0007669"/>
    <property type="project" value="UniProtKB-KW"/>
</dbReference>
<gene>
    <name evidence="5" type="ORF">Pan44_08850</name>
</gene>
<evidence type="ECO:0000259" key="4">
    <source>
        <dbReference type="Pfam" id="PF08544"/>
    </source>
</evidence>
<dbReference type="InterPro" id="IPR006204">
    <property type="entry name" value="GHMP_kinase_N_dom"/>
</dbReference>
<dbReference type="InterPro" id="IPR020568">
    <property type="entry name" value="Ribosomal_Su5_D2-typ_SF"/>
</dbReference>
<keyword evidence="2" id="KW-0418">Kinase</keyword>
<dbReference type="AlphaFoldDB" id="A0A517S9T6"/>
<sequence>MKSGAMRVITGSRLHFGPLAWKPRRGRDFGGWGVMLETPRTAVRVGHFGPDSEERGAALASQGRAEQVLRHLAGLLPQSGEAPPQVIVDEEPPPHCGFGSGTQLALAVAAGASELAGLPRRPATEMAELVGRGLRSAVGIHGFDQGGLLVDAGKHPGDAIGALAARVEIPSGWRFVLIRPPVAEGFTGEKEAAVFECLPSFSEALSDRLSRILLTGVIPSVRQGDCPAFAEALDEYGVLVGEAFSACQGGVVHPASLPIWKLLRDRGVKGIAQTSWGPTLAVVCDSAEAAEELVQQIPPSASVQIARPKNDGATISRL</sequence>
<dbReference type="Proteomes" id="UP000315700">
    <property type="component" value="Chromosome"/>
</dbReference>
<evidence type="ECO:0000259" key="3">
    <source>
        <dbReference type="Pfam" id="PF00288"/>
    </source>
</evidence>
<evidence type="ECO:0000313" key="6">
    <source>
        <dbReference type="Proteomes" id="UP000315700"/>
    </source>
</evidence>
<dbReference type="GO" id="GO:0005524">
    <property type="term" value="F:ATP binding"/>
    <property type="evidence" value="ECO:0007669"/>
    <property type="project" value="InterPro"/>
</dbReference>
<evidence type="ECO:0000256" key="1">
    <source>
        <dbReference type="ARBA" id="ARBA00022679"/>
    </source>
</evidence>
<dbReference type="KEGG" id="ccos:Pan44_08850"/>
<dbReference type="PANTHER" id="PTHR20861">
    <property type="entry name" value="HOMOSERINE/4-DIPHOSPHOCYTIDYL-2-C-METHYL-D-ERYTHRITOL KINASE"/>
    <property type="match status" value="1"/>
</dbReference>
<dbReference type="Pfam" id="PF00288">
    <property type="entry name" value="GHMP_kinases_N"/>
    <property type="match status" value="1"/>
</dbReference>
<dbReference type="PIRSF" id="PIRSF004884">
    <property type="entry name" value="Sugar_kin_arch"/>
    <property type="match status" value="1"/>
</dbReference>
<dbReference type="EMBL" id="CP036271">
    <property type="protein sequence ID" value="QDT52872.1"/>
    <property type="molecule type" value="Genomic_DNA"/>
</dbReference>
<dbReference type="InterPro" id="IPR004422">
    <property type="entry name" value="RFAP_synthase"/>
</dbReference>
<keyword evidence="6" id="KW-1185">Reference proteome</keyword>
<evidence type="ECO:0000256" key="2">
    <source>
        <dbReference type="ARBA" id="ARBA00022777"/>
    </source>
</evidence>
<feature type="domain" description="GHMP kinase C-terminal" evidence="4">
    <location>
        <begin position="218"/>
        <end position="297"/>
    </location>
</feature>